<dbReference type="Proteomes" id="UP000243579">
    <property type="component" value="Unassembled WGS sequence"/>
</dbReference>
<sequence length="352" mass="37250">MHPFVLAATLATAAALNVSPAERTQLTEELTAWTEAYGEAHLPEGVNPSDTDALLARLHASKAAITALQAAQPSATFHLGRFGLYTLEEFNAFIAKSFGKGPVLSKEVAEVSPAGVGAANGTVDWSATKCMNPVQDQGECSSAWVFSTTAAVEAAHCIATGTPIDVSEQDIVSCDRDLVDDGCKGGLEFTAIDWITKGGICLAKDYPYTSGVDGKNGQCQTTCTKQKLAIQSYKWAVGEPKMETTLQTQPLTVSVEAGNYAWMFYKGGVLTTCPGNEIDHTAVAVGYGSENGVNYFKIRNSWGVSWGEQGHIRLLRGVGDKGMCNVAEFPIYPVIKGTPAPTTVAPTTKPAC</sequence>
<protein>
    <submittedName>
        <fullName evidence="6">Cysteine protease family C01A</fullName>
    </submittedName>
    <submittedName>
        <fullName evidence="5">Secreted protein</fullName>
    </submittedName>
</protein>
<feature type="domain" description="Peptidase C1A papain C-terminal" evidence="4">
    <location>
        <begin position="119"/>
        <end position="334"/>
    </location>
</feature>
<dbReference type="AlphaFoldDB" id="A0A0A7CPU7"/>
<evidence type="ECO:0000256" key="1">
    <source>
        <dbReference type="ARBA" id="ARBA00008455"/>
    </source>
</evidence>
<dbReference type="InterPro" id="IPR039417">
    <property type="entry name" value="Peptidase_C1A_papain-like"/>
</dbReference>
<dbReference type="Gene3D" id="3.90.70.10">
    <property type="entry name" value="Cysteine proteinases"/>
    <property type="match status" value="1"/>
</dbReference>
<evidence type="ECO:0000313" key="7">
    <source>
        <dbReference type="Proteomes" id="UP000243579"/>
    </source>
</evidence>
<gene>
    <name evidence="6" type="ORF">ACHHYP_17097</name>
</gene>
<evidence type="ECO:0000256" key="3">
    <source>
        <dbReference type="SAM" id="SignalP"/>
    </source>
</evidence>
<dbReference type="InterPro" id="IPR013128">
    <property type="entry name" value="Peptidase_C1A"/>
</dbReference>
<dbReference type="EMBL" id="JNBR01002865">
    <property type="protein sequence ID" value="OQR80863.1"/>
    <property type="molecule type" value="Genomic_DNA"/>
</dbReference>
<keyword evidence="6" id="KW-0378">Hydrolase</keyword>
<keyword evidence="3" id="KW-0732">Signal</keyword>
<dbReference type="PANTHER" id="PTHR12411">
    <property type="entry name" value="CYSTEINE PROTEASE FAMILY C1-RELATED"/>
    <property type="match status" value="1"/>
</dbReference>
<dbReference type="STRING" id="1202772.A0A0A7CPU7"/>
<dbReference type="OrthoDB" id="78878at2759"/>
<dbReference type="SUPFAM" id="SSF54001">
    <property type="entry name" value="Cysteine proteinases"/>
    <property type="match status" value="1"/>
</dbReference>
<comment type="similarity">
    <text evidence="1">Belongs to the peptidase C1 family.</text>
</comment>
<evidence type="ECO:0000313" key="5">
    <source>
        <dbReference type="EMBL" id="AIG56494.1"/>
    </source>
</evidence>
<keyword evidence="6" id="KW-0645">Protease</keyword>
<dbReference type="GO" id="GO:0008234">
    <property type="term" value="F:cysteine-type peptidase activity"/>
    <property type="evidence" value="ECO:0007669"/>
    <property type="project" value="InterPro"/>
</dbReference>
<dbReference type="SMART" id="SM00645">
    <property type="entry name" value="Pept_C1"/>
    <property type="match status" value="1"/>
</dbReference>
<organism evidence="5">
    <name type="scientific">Achlya hypogyna</name>
    <name type="common">Oomycete</name>
    <name type="synonym">Protoachlya hypogyna</name>
    <dbReference type="NCBI Taxonomy" id="1202772"/>
    <lineage>
        <taxon>Eukaryota</taxon>
        <taxon>Sar</taxon>
        <taxon>Stramenopiles</taxon>
        <taxon>Oomycota</taxon>
        <taxon>Saprolegniomycetes</taxon>
        <taxon>Saprolegniales</taxon>
        <taxon>Achlyaceae</taxon>
        <taxon>Achlya</taxon>
    </lineage>
</organism>
<dbReference type="EMBL" id="KM039033">
    <property type="protein sequence ID" value="AIG56494.1"/>
    <property type="molecule type" value="Genomic_DNA"/>
</dbReference>
<evidence type="ECO:0000259" key="4">
    <source>
        <dbReference type="SMART" id="SM00645"/>
    </source>
</evidence>
<reference evidence="5 7" key="1">
    <citation type="journal article" date="2014" name="Genome Biol. Evol.">
        <title>The secreted proteins of Achlya hypogyna and Thraustotheca clavata identify the ancestral oomycete secretome and reveal gene acquisitions by horizontal gene transfer.</title>
        <authorList>
            <person name="Misner I."/>
            <person name="Blouin N."/>
            <person name="Leonard G."/>
            <person name="Richards T.A."/>
            <person name="Lane C.E."/>
        </authorList>
    </citation>
    <scope>NUCLEOTIDE SEQUENCE</scope>
    <source>
        <strain evidence="5 7">ATCC 48635</strain>
    </source>
</reference>
<evidence type="ECO:0000313" key="6">
    <source>
        <dbReference type="EMBL" id="OQR80863.1"/>
    </source>
</evidence>
<keyword evidence="2" id="KW-0865">Zymogen</keyword>
<proteinExistence type="inferred from homology"/>
<dbReference type="GO" id="GO:0006508">
    <property type="term" value="P:proteolysis"/>
    <property type="evidence" value="ECO:0007669"/>
    <property type="project" value="UniProtKB-KW"/>
</dbReference>
<dbReference type="CDD" id="cd02248">
    <property type="entry name" value="Peptidase_C1A"/>
    <property type="match status" value="1"/>
</dbReference>
<feature type="chain" id="PRO_5011845574" evidence="3">
    <location>
        <begin position="16"/>
        <end position="352"/>
    </location>
</feature>
<name>A0A0A7CPU7_ACHHY</name>
<dbReference type="InterPro" id="IPR000668">
    <property type="entry name" value="Peptidase_C1A_C"/>
</dbReference>
<dbReference type="Pfam" id="PF00112">
    <property type="entry name" value="Peptidase_C1"/>
    <property type="match status" value="1"/>
</dbReference>
<keyword evidence="7" id="KW-1185">Reference proteome</keyword>
<evidence type="ECO:0000256" key="2">
    <source>
        <dbReference type="ARBA" id="ARBA00023145"/>
    </source>
</evidence>
<feature type="signal peptide" evidence="3">
    <location>
        <begin position="1"/>
        <end position="15"/>
    </location>
</feature>
<accession>A0A0A7CPU7</accession>
<dbReference type="InterPro" id="IPR038765">
    <property type="entry name" value="Papain-like_cys_pep_sf"/>
</dbReference>